<evidence type="ECO:0000313" key="3">
    <source>
        <dbReference type="Ensembl" id="ENSOSIP00000023650.1"/>
    </source>
</evidence>
<feature type="disulfide bond" evidence="1">
    <location>
        <begin position="64"/>
        <end position="82"/>
    </location>
</feature>
<dbReference type="Ensembl" id="ENSOSIT00000024976.1">
    <property type="protein sequence ID" value="ENSOSIP00000023650.1"/>
    <property type="gene ID" value="ENSOSIG00000012435.1"/>
</dbReference>
<accession>A0A8C7Y9E4</accession>
<dbReference type="GO" id="GO:0002768">
    <property type="term" value="P:immune response-regulating cell surface receptor signaling pathway"/>
    <property type="evidence" value="ECO:0007669"/>
    <property type="project" value="TreeGrafter"/>
</dbReference>
<dbReference type="SUPFAM" id="SSF57586">
    <property type="entry name" value="TNF receptor-like"/>
    <property type="match status" value="2"/>
</dbReference>
<name>A0A8C7Y9E4_9TELE</name>
<protein>
    <recommendedName>
        <fullName evidence="2">TNFR-Cys domain-containing protein</fullName>
    </recommendedName>
</protein>
<dbReference type="InterPro" id="IPR001368">
    <property type="entry name" value="TNFR/NGFR_Cys_rich_reg"/>
</dbReference>
<reference evidence="3" key="1">
    <citation type="submission" date="2025-08" db="UniProtKB">
        <authorList>
            <consortium name="Ensembl"/>
        </authorList>
    </citation>
    <scope>IDENTIFICATION</scope>
</reference>
<sequence length="177" mass="19792">HKLPHSLSDAPSQICLQRKCLLFLEIHLKEESGCTASRDTVCVCETGYYCSNPDCDHCRSVTSCSQGTGVKVSATRSNDTICQTCEKGTFSNVTDFSSPCKAHTRCEDIGRQLLTPGTKERDAVCGELRTRRFFILTPSHHLRYSSLKRTVHTLGYFCLCGALSPNFSRVFLRIEMK</sequence>
<proteinExistence type="predicted"/>
<reference evidence="3" key="2">
    <citation type="submission" date="2025-09" db="UniProtKB">
        <authorList>
            <consortium name="Ensembl"/>
        </authorList>
    </citation>
    <scope>IDENTIFICATION</scope>
</reference>
<dbReference type="AlphaFoldDB" id="A0A8C7Y9E4"/>
<keyword evidence="1" id="KW-1015">Disulfide bond</keyword>
<dbReference type="GO" id="GO:0035631">
    <property type="term" value="C:CD40 receptor complex"/>
    <property type="evidence" value="ECO:0007669"/>
    <property type="project" value="TreeGrafter"/>
</dbReference>
<dbReference type="Pfam" id="PF00020">
    <property type="entry name" value="TNFR_c6"/>
    <property type="match status" value="1"/>
</dbReference>
<evidence type="ECO:0000256" key="1">
    <source>
        <dbReference type="PROSITE-ProRule" id="PRU00206"/>
    </source>
</evidence>
<feature type="domain" description="TNFR-Cys" evidence="2">
    <location>
        <begin position="43"/>
        <end position="82"/>
    </location>
</feature>
<dbReference type="Proteomes" id="UP000694383">
    <property type="component" value="Unplaced"/>
</dbReference>
<dbReference type="Gene3D" id="2.10.50.10">
    <property type="entry name" value="Tumor Necrosis Factor Receptor, subunit A, domain 2"/>
    <property type="match status" value="2"/>
</dbReference>
<dbReference type="SMART" id="SM00208">
    <property type="entry name" value="TNFR"/>
    <property type="match status" value="2"/>
</dbReference>
<evidence type="ECO:0000313" key="4">
    <source>
        <dbReference type="Proteomes" id="UP000694383"/>
    </source>
</evidence>
<comment type="caution">
    <text evidence="1">Lacks conserved residue(s) required for the propagation of feature annotation.</text>
</comment>
<feature type="repeat" description="TNFR-Cys" evidence="1">
    <location>
        <begin position="43"/>
        <end position="82"/>
    </location>
</feature>
<dbReference type="GeneTree" id="ENSGT00950000183126"/>
<dbReference type="PANTHER" id="PTHR46875:SF2">
    <property type="entry name" value="TUMOR NECROSIS FACTOR RECEPTOR SUPERFAMILY MEMBER 5-LIKE ISOFORM X1"/>
    <property type="match status" value="1"/>
</dbReference>
<dbReference type="InterPro" id="IPR052135">
    <property type="entry name" value="TNFRSF5"/>
</dbReference>
<dbReference type="GO" id="GO:0009897">
    <property type="term" value="C:external side of plasma membrane"/>
    <property type="evidence" value="ECO:0007669"/>
    <property type="project" value="TreeGrafter"/>
</dbReference>
<dbReference type="PROSITE" id="PS50050">
    <property type="entry name" value="TNFR_NGFR_2"/>
    <property type="match status" value="1"/>
</dbReference>
<evidence type="ECO:0000259" key="2">
    <source>
        <dbReference type="PROSITE" id="PS50050"/>
    </source>
</evidence>
<organism evidence="3 4">
    <name type="scientific">Oryzias sinensis</name>
    <name type="common">Chinese medaka</name>
    <dbReference type="NCBI Taxonomy" id="183150"/>
    <lineage>
        <taxon>Eukaryota</taxon>
        <taxon>Metazoa</taxon>
        <taxon>Chordata</taxon>
        <taxon>Craniata</taxon>
        <taxon>Vertebrata</taxon>
        <taxon>Euteleostomi</taxon>
        <taxon>Actinopterygii</taxon>
        <taxon>Neopterygii</taxon>
        <taxon>Teleostei</taxon>
        <taxon>Neoteleostei</taxon>
        <taxon>Acanthomorphata</taxon>
        <taxon>Ovalentaria</taxon>
        <taxon>Atherinomorphae</taxon>
        <taxon>Beloniformes</taxon>
        <taxon>Adrianichthyidae</taxon>
        <taxon>Oryziinae</taxon>
        <taxon>Oryzias</taxon>
    </lineage>
</organism>
<dbReference type="PANTHER" id="PTHR46875">
    <property type="entry name" value="TUMOR NECROSIS FACTOR RECEPTOR SUPERFAMILY MEMBER 5"/>
    <property type="match status" value="1"/>
</dbReference>
<keyword evidence="4" id="KW-1185">Reference proteome</keyword>